<gene>
    <name evidence="9" type="primary">cobD</name>
    <name evidence="10" type="ORF">HNR12_004695</name>
</gene>
<dbReference type="GO" id="GO:0009236">
    <property type="term" value="P:cobalamin biosynthetic process"/>
    <property type="evidence" value="ECO:0007669"/>
    <property type="project" value="UniProtKB-UniRule"/>
</dbReference>
<evidence type="ECO:0000256" key="5">
    <source>
        <dbReference type="ARBA" id="ARBA00022573"/>
    </source>
</evidence>
<dbReference type="InterPro" id="IPR004485">
    <property type="entry name" value="Cobalamin_biosynth_CobD/CbiB"/>
</dbReference>
<dbReference type="GO" id="GO:0005886">
    <property type="term" value="C:plasma membrane"/>
    <property type="evidence" value="ECO:0007669"/>
    <property type="project" value="UniProtKB-SubCell"/>
</dbReference>
<dbReference type="Proteomes" id="UP000575985">
    <property type="component" value="Unassembled WGS sequence"/>
</dbReference>
<dbReference type="UniPathway" id="UPA00148"/>
<evidence type="ECO:0000256" key="4">
    <source>
        <dbReference type="ARBA" id="ARBA00022475"/>
    </source>
</evidence>
<dbReference type="Pfam" id="PF03186">
    <property type="entry name" value="CobD_Cbib"/>
    <property type="match status" value="1"/>
</dbReference>
<comment type="pathway">
    <text evidence="2 9">Cofactor biosynthesis; adenosylcobalamin biosynthesis.</text>
</comment>
<keyword evidence="6 9" id="KW-0812">Transmembrane</keyword>
<evidence type="ECO:0000256" key="2">
    <source>
        <dbReference type="ARBA" id="ARBA00004953"/>
    </source>
</evidence>
<evidence type="ECO:0000256" key="7">
    <source>
        <dbReference type="ARBA" id="ARBA00022989"/>
    </source>
</evidence>
<dbReference type="PANTHER" id="PTHR34308:SF1">
    <property type="entry name" value="COBALAMIN BIOSYNTHESIS PROTEIN CBIB"/>
    <property type="match status" value="1"/>
</dbReference>
<sequence length="337" mass="34125">MRRPHQRSAWSVAAGLLGGAVLDRLVPDPPRGHPVAVFGAAAGRLERALHADSRPRGAVFTALAVAPAAALGALAQARTRGAARAALTAAATWTVLGGAMLGREAEGVAAALEAGDLDDARLRLPRLCGRDPHALDEKGIARAAVESVAENTSDAVVAPLLWGGLLGVPGLLAYRAANTLDAMVGHRSPRHARFGWAAARLDDVLNWAPARLTAGLTALAAPVAGGSAGAALRVAVRDGHRHPSPNAGRCEAAFAGALGLRLGGRNVYGTRVEHRPELGEGRRPGPGDIRRAVRLARAVNGLAALAAAACALAPDVAAGAARAARRARPAGSAGSAR</sequence>
<dbReference type="AlphaFoldDB" id="A0A853BSR9"/>
<evidence type="ECO:0000256" key="3">
    <source>
        <dbReference type="ARBA" id="ARBA00006263"/>
    </source>
</evidence>
<keyword evidence="4 9" id="KW-1003">Cell membrane</keyword>
<keyword evidence="5 9" id="KW-0169">Cobalamin biosynthesis</keyword>
<dbReference type="GO" id="GO:0016874">
    <property type="term" value="F:ligase activity"/>
    <property type="evidence" value="ECO:0007669"/>
    <property type="project" value="UniProtKB-KW"/>
</dbReference>
<keyword evidence="7 9" id="KW-1133">Transmembrane helix</keyword>
<dbReference type="PANTHER" id="PTHR34308">
    <property type="entry name" value="COBALAMIN BIOSYNTHESIS PROTEIN CBIB"/>
    <property type="match status" value="1"/>
</dbReference>
<name>A0A853BSR9_9ACTN</name>
<evidence type="ECO:0000256" key="6">
    <source>
        <dbReference type="ARBA" id="ARBA00022692"/>
    </source>
</evidence>
<dbReference type="HAMAP" id="MF_00024">
    <property type="entry name" value="CobD_CbiB"/>
    <property type="match status" value="1"/>
</dbReference>
<evidence type="ECO:0000313" key="11">
    <source>
        <dbReference type="Proteomes" id="UP000575985"/>
    </source>
</evidence>
<dbReference type="NCBIfam" id="NF002276">
    <property type="entry name" value="PRK01209.1-4"/>
    <property type="match status" value="1"/>
</dbReference>
<accession>A0A853BSR9</accession>
<dbReference type="GO" id="GO:0015420">
    <property type="term" value="F:ABC-type vitamin B12 transporter activity"/>
    <property type="evidence" value="ECO:0007669"/>
    <property type="project" value="UniProtKB-UniRule"/>
</dbReference>
<proteinExistence type="inferred from homology"/>
<dbReference type="GO" id="GO:0048472">
    <property type="term" value="F:threonine-phosphate decarboxylase activity"/>
    <property type="evidence" value="ECO:0007669"/>
    <property type="project" value="InterPro"/>
</dbReference>
<dbReference type="RefSeq" id="WP_179769572.1">
    <property type="nucleotide sequence ID" value="NZ_JACCFO010000001.1"/>
</dbReference>
<evidence type="ECO:0000313" key="10">
    <source>
        <dbReference type="EMBL" id="NYI98418.1"/>
    </source>
</evidence>
<comment type="function">
    <text evidence="9">Converts cobyric acid to cobinamide by the addition of aminopropanol on the F carboxylic group.</text>
</comment>
<dbReference type="NCBIfam" id="TIGR00380">
    <property type="entry name" value="cobal_cbiB"/>
    <property type="match status" value="1"/>
</dbReference>
<keyword evidence="8 9" id="KW-0472">Membrane</keyword>
<reference evidence="10 11" key="1">
    <citation type="submission" date="2020-07" db="EMBL/GenBank/DDBJ databases">
        <title>Sequencing the genomes of 1000 actinobacteria strains.</title>
        <authorList>
            <person name="Klenk H.-P."/>
        </authorList>
    </citation>
    <scope>NUCLEOTIDE SEQUENCE [LARGE SCALE GENOMIC DNA]</scope>
    <source>
        <strain evidence="10 11">DSM 45927</strain>
    </source>
</reference>
<evidence type="ECO:0000256" key="9">
    <source>
        <dbReference type="HAMAP-Rule" id="MF_00024"/>
    </source>
</evidence>
<evidence type="ECO:0000256" key="1">
    <source>
        <dbReference type="ARBA" id="ARBA00004651"/>
    </source>
</evidence>
<comment type="subcellular location">
    <subcellularLocation>
        <location evidence="1 9">Cell membrane</location>
        <topology evidence="1 9">Multi-pass membrane protein</topology>
    </subcellularLocation>
</comment>
<evidence type="ECO:0000256" key="8">
    <source>
        <dbReference type="ARBA" id="ARBA00023136"/>
    </source>
</evidence>
<keyword evidence="10" id="KW-0436">Ligase</keyword>
<protein>
    <recommendedName>
        <fullName evidence="9">Cobalamin biosynthesis protein CobD</fullName>
    </recommendedName>
</protein>
<organism evidence="10 11">
    <name type="scientific">Streptomonospora nanhaiensis</name>
    <dbReference type="NCBI Taxonomy" id="1323731"/>
    <lineage>
        <taxon>Bacteria</taxon>
        <taxon>Bacillati</taxon>
        <taxon>Actinomycetota</taxon>
        <taxon>Actinomycetes</taxon>
        <taxon>Streptosporangiales</taxon>
        <taxon>Nocardiopsidaceae</taxon>
        <taxon>Streptomonospora</taxon>
    </lineage>
</organism>
<dbReference type="EMBL" id="JACCFO010000001">
    <property type="protein sequence ID" value="NYI98418.1"/>
    <property type="molecule type" value="Genomic_DNA"/>
</dbReference>
<keyword evidence="11" id="KW-1185">Reference proteome</keyword>
<comment type="similarity">
    <text evidence="3 9">Belongs to the CobD/CbiB family.</text>
</comment>
<comment type="caution">
    <text evidence="10">The sequence shown here is derived from an EMBL/GenBank/DDBJ whole genome shotgun (WGS) entry which is preliminary data.</text>
</comment>